<dbReference type="HOGENOM" id="CLU_2452711_0_0_0"/>
<gene>
    <name evidence="1" type="ordered locus">Rcas_1899</name>
</gene>
<dbReference type="RefSeq" id="WP_012120414.1">
    <property type="nucleotide sequence ID" value="NC_009767.1"/>
</dbReference>
<dbReference type="AlphaFoldDB" id="A7NKG9"/>
<evidence type="ECO:0000313" key="1">
    <source>
        <dbReference type="EMBL" id="ABU57989.1"/>
    </source>
</evidence>
<evidence type="ECO:0000313" key="2">
    <source>
        <dbReference type="Proteomes" id="UP000000263"/>
    </source>
</evidence>
<reference evidence="1 2" key="1">
    <citation type="submission" date="2007-08" db="EMBL/GenBank/DDBJ databases">
        <title>Complete sequence of Roseiflexus castenholzii DSM 13941.</title>
        <authorList>
            <consortium name="US DOE Joint Genome Institute"/>
            <person name="Copeland A."/>
            <person name="Lucas S."/>
            <person name="Lapidus A."/>
            <person name="Barry K."/>
            <person name="Glavina del Rio T."/>
            <person name="Dalin E."/>
            <person name="Tice H."/>
            <person name="Pitluck S."/>
            <person name="Thompson L.S."/>
            <person name="Brettin T."/>
            <person name="Bruce D."/>
            <person name="Detter J.C."/>
            <person name="Han C."/>
            <person name="Tapia R."/>
            <person name="Schmutz J."/>
            <person name="Larimer F."/>
            <person name="Land M."/>
            <person name="Hauser L."/>
            <person name="Kyrpides N."/>
            <person name="Mikhailova N."/>
            <person name="Bryant D.A."/>
            <person name="Hanada S."/>
            <person name="Tsukatani Y."/>
            <person name="Richardson P."/>
        </authorList>
    </citation>
    <scope>NUCLEOTIDE SEQUENCE [LARGE SCALE GENOMIC DNA]</scope>
    <source>
        <strain evidence="2">DSM 13941 / HLO8</strain>
    </source>
</reference>
<name>A7NKG9_ROSCS</name>
<dbReference type="STRING" id="383372.Rcas_1899"/>
<organism evidence="1 2">
    <name type="scientific">Roseiflexus castenholzii (strain DSM 13941 / HLO8)</name>
    <dbReference type="NCBI Taxonomy" id="383372"/>
    <lineage>
        <taxon>Bacteria</taxon>
        <taxon>Bacillati</taxon>
        <taxon>Chloroflexota</taxon>
        <taxon>Chloroflexia</taxon>
        <taxon>Chloroflexales</taxon>
        <taxon>Roseiflexineae</taxon>
        <taxon>Roseiflexaceae</taxon>
        <taxon>Roseiflexus</taxon>
    </lineage>
</organism>
<dbReference type="EMBL" id="CP000804">
    <property type="protein sequence ID" value="ABU57989.1"/>
    <property type="molecule type" value="Genomic_DNA"/>
</dbReference>
<proteinExistence type="predicted"/>
<protein>
    <submittedName>
        <fullName evidence="1">Uncharacterized protein</fullName>
    </submittedName>
</protein>
<dbReference type="Proteomes" id="UP000000263">
    <property type="component" value="Chromosome"/>
</dbReference>
<accession>A7NKG9</accession>
<keyword evidence="2" id="KW-1185">Reference proteome</keyword>
<dbReference type="OrthoDB" id="166558at2"/>
<dbReference type="KEGG" id="rca:Rcas_1899"/>
<sequence>MATEVLVGDSFTDAGNNPVADYIAVWDGTAWSGLLSGGTTGLNGGVRALALQGSDLLAGGDFFNAGGNPLADFIARYGLTRVYLPLVTR</sequence>